<comment type="function">
    <text evidence="10">Catalyzes the anaerobic formation of alpha-ketobutyrate and ammonia from threonine in a two-step reaction. The first step involved a dehydration of threonine and a production of enamine intermediates (aminocrotonate), which tautomerizes to its imine form (iminobutyrate). Both intermediates are unstable and short-lived. The second step is the nonenzymatic hydrolysis of the enamine/imine intermediates to form 2-ketobutyrate and free ammonia. In the low water environment of the cell, the second step is accelerated by RidA.</text>
</comment>
<evidence type="ECO:0000256" key="4">
    <source>
        <dbReference type="ARBA" id="ARBA00010869"/>
    </source>
</evidence>
<dbReference type="AlphaFoldDB" id="A0A934K4Z8"/>
<keyword evidence="8 10" id="KW-0456">Lyase</keyword>
<dbReference type="SUPFAM" id="SSF55021">
    <property type="entry name" value="ACT-like"/>
    <property type="match status" value="1"/>
</dbReference>
<evidence type="ECO:0000259" key="11">
    <source>
        <dbReference type="PROSITE" id="PS51672"/>
    </source>
</evidence>
<keyword evidence="5 10" id="KW-0028">Amino-acid biosynthesis</keyword>
<dbReference type="RefSeq" id="WP_338201593.1">
    <property type="nucleotide sequence ID" value="NZ_JAEKNR010000115.1"/>
</dbReference>
<evidence type="ECO:0000256" key="3">
    <source>
        <dbReference type="ARBA" id="ARBA00004810"/>
    </source>
</evidence>
<protein>
    <recommendedName>
        <fullName evidence="10">L-threonine dehydratase</fullName>
        <ecNumber evidence="10">4.3.1.19</ecNumber>
    </recommendedName>
    <alternativeName>
        <fullName evidence="10">Threonine deaminase</fullName>
    </alternativeName>
</protein>
<comment type="caution">
    <text evidence="12">The sequence shown here is derived from an EMBL/GenBank/DDBJ whole genome shotgun (WGS) entry which is preliminary data.</text>
</comment>
<comment type="subunit">
    <text evidence="10">Homotetramer.</text>
</comment>
<reference evidence="12" key="1">
    <citation type="submission" date="2020-10" db="EMBL/GenBank/DDBJ databases">
        <title>Ca. Dormibacterota MAGs.</title>
        <authorList>
            <person name="Montgomery K."/>
        </authorList>
    </citation>
    <scope>NUCLEOTIDE SEQUENCE [LARGE SCALE GENOMIC DNA]</scope>
    <source>
        <strain evidence="12">SC8812_S17_10</strain>
    </source>
</reference>
<dbReference type="Gene3D" id="3.40.1020.10">
    <property type="entry name" value="Biosynthetic Threonine Deaminase, Domain 3"/>
    <property type="match status" value="1"/>
</dbReference>
<keyword evidence="13" id="KW-1185">Reference proteome</keyword>
<dbReference type="Gene3D" id="3.40.50.1100">
    <property type="match status" value="2"/>
</dbReference>
<evidence type="ECO:0000256" key="2">
    <source>
        <dbReference type="ARBA" id="ARBA00001933"/>
    </source>
</evidence>
<dbReference type="EMBL" id="JAEKNR010000115">
    <property type="protein sequence ID" value="MBJ7598525.1"/>
    <property type="molecule type" value="Genomic_DNA"/>
</dbReference>
<accession>A0A934K4Z8</accession>
<comment type="pathway">
    <text evidence="3 10">Amino-acid biosynthesis; L-isoleucine biosynthesis; 2-oxobutanoate from L-threonine: step 1/1.</text>
</comment>
<proteinExistence type="inferred from homology"/>
<dbReference type="PANTHER" id="PTHR48078">
    <property type="entry name" value="THREONINE DEHYDRATASE, MITOCHONDRIAL-RELATED"/>
    <property type="match status" value="1"/>
</dbReference>
<dbReference type="PROSITE" id="PS51672">
    <property type="entry name" value="ACT_LIKE"/>
    <property type="match status" value="1"/>
</dbReference>
<dbReference type="GO" id="GO:0009097">
    <property type="term" value="P:isoleucine biosynthetic process"/>
    <property type="evidence" value="ECO:0007669"/>
    <property type="project" value="UniProtKB-UniRule"/>
</dbReference>
<dbReference type="GO" id="GO:0004794">
    <property type="term" value="F:threonine deaminase activity"/>
    <property type="evidence" value="ECO:0007669"/>
    <property type="project" value="UniProtKB-UniRule"/>
</dbReference>
<evidence type="ECO:0000256" key="6">
    <source>
        <dbReference type="ARBA" id="ARBA00022624"/>
    </source>
</evidence>
<evidence type="ECO:0000256" key="1">
    <source>
        <dbReference type="ARBA" id="ARBA00001274"/>
    </source>
</evidence>
<keyword evidence="9 10" id="KW-0100">Branched-chain amino acid biosynthesis</keyword>
<dbReference type="Pfam" id="PF00585">
    <property type="entry name" value="Thr_dehydrat_C"/>
    <property type="match status" value="1"/>
</dbReference>
<dbReference type="InterPro" id="IPR001721">
    <property type="entry name" value="TD_ACT-like"/>
</dbReference>
<evidence type="ECO:0000313" key="13">
    <source>
        <dbReference type="Proteomes" id="UP000612893"/>
    </source>
</evidence>
<evidence type="ECO:0000256" key="5">
    <source>
        <dbReference type="ARBA" id="ARBA00022605"/>
    </source>
</evidence>
<dbReference type="NCBIfam" id="TIGR02079">
    <property type="entry name" value="THD1"/>
    <property type="match status" value="1"/>
</dbReference>
<feature type="domain" description="ACT-like" evidence="11">
    <location>
        <begin position="337"/>
        <end position="411"/>
    </location>
</feature>
<evidence type="ECO:0000256" key="8">
    <source>
        <dbReference type="ARBA" id="ARBA00023239"/>
    </source>
</evidence>
<sequence length="420" mass="45867">MGSTTAAPDLLASTEEAARRLEGIVTRTPLQSSRRLSAELGANILFKREDLQEVRSFKVRGAYNKVSSLGPAERKRRVVCASAGNHAQGVAFACSHLRIKGSVFMPSITPTQKIERVKHFGGDFVEIQLVGDSYDDASVAAREFCAQSEGVFVHPFDDPLTIAGQATIGKEIHEELHGAVDAVFVPIGGGGLAAGIASYLKERQPAVQIIGAEPSGSTSMHSSLQEGRVVTLPRIDTFVDGAAVKTVGHITFELCQRYLDRVIVVPEGKACATLIDLYQNEGIIAEPAGALSVAALQDAASEIRGRTVVCILSGGNNDILRYPEIMERSLVYQGRKHYFLVEFAQKPGQLRRFVDRALGPTDDIVRFEYMKKTNKERGAALIGIELKSRADLEPLLERMGEIQLNWRLLSSEELLYDYLI</sequence>
<evidence type="ECO:0000313" key="12">
    <source>
        <dbReference type="EMBL" id="MBJ7598525.1"/>
    </source>
</evidence>
<evidence type="ECO:0000256" key="9">
    <source>
        <dbReference type="ARBA" id="ARBA00023304"/>
    </source>
</evidence>
<dbReference type="CDD" id="cd01562">
    <property type="entry name" value="Thr-dehyd"/>
    <property type="match status" value="1"/>
</dbReference>
<organism evidence="12 13">
    <name type="scientific">Candidatus Nephthysia bennettiae</name>
    <dbReference type="NCBI Taxonomy" id="3127016"/>
    <lineage>
        <taxon>Bacteria</taxon>
        <taxon>Bacillati</taxon>
        <taxon>Candidatus Dormiibacterota</taxon>
        <taxon>Candidatus Dormibacteria</taxon>
        <taxon>Candidatus Dormibacterales</taxon>
        <taxon>Candidatus Dormibacteraceae</taxon>
        <taxon>Candidatus Nephthysia</taxon>
    </lineage>
</organism>
<dbReference type="FunFam" id="3.40.50.1100:FF:000007">
    <property type="entry name" value="L-threonine dehydratase catabolic TdcB"/>
    <property type="match status" value="1"/>
</dbReference>
<gene>
    <name evidence="10 12" type="primary">ilvA</name>
    <name evidence="12" type="ORF">JF922_10630</name>
</gene>
<keyword evidence="7 10" id="KW-0663">Pyridoxal phosphate</keyword>
<dbReference type="PANTHER" id="PTHR48078:SF11">
    <property type="entry name" value="THREONINE DEHYDRATASE, MITOCHONDRIAL"/>
    <property type="match status" value="1"/>
</dbReference>
<comment type="catalytic activity">
    <reaction evidence="1 10">
        <text>L-threonine = 2-oxobutanoate + NH4(+)</text>
        <dbReference type="Rhea" id="RHEA:22108"/>
        <dbReference type="ChEBI" id="CHEBI:16763"/>
        <dbReference type="ChEBI" id="CHEBI:28938"/>
        <dbReference type="ChEBI" id="CHEBI:57926"/>
        <dbReference type="EC" id="4.3.1.19"/>
    </reaction>
</comment>
<comment type="cofactor">
    <cofactor evidence="2 10">
        <name>pyridoxal 5'-phosphate</name>
        <dbReference type="ChEBI" id="CHEBI:597326"/>
    </cofactor>
</comment>
<dbReference type="NCBIfam" id="NF006390">
    <property type="entry name" value="PRK08639.1"/>
    <property type="match status" value="1"/>
</dbReference>
<dbReference type="SUPFAM" id="SSF53686">
    <property type="entry name" value="Tryptophan synthase beta subunit-like PLP-dependent enzymes"/>
    <property type="match status" value="1"/>
</dbReference>
<name>A0A934K4Z8_9BACT</name>
<dbReference type="InterPro" id="IPR045865">
    <property type="entry name" value="ACT-like_dom_sf"/>
</dbReference>
<dbReference type="InterPro" id="IPR036052">
    <property type="entry name" value="TrpB-like_PALP_sf"/>
</dbReference>
<dbReference type="Proteomes" id="UP000612893">
    <property type="component" value="Unassembled WGS sequence"/>
</dbReference>
<evidence type="ECO:0000256" key="10">
    <source>
        <dbReference type="RuleBase" id="RU362012"/>
    </source>
</evidence>
<dbReference type="InterPro" id="IPR050147">
    <property type="entry name" value="Ser/Thr_Dehydratase"/>
</dbReference>
<dbReference type="InterPro" id="IPR001926">
    <property type="entry name" value="TrpB-like_PALP"/>
</dbReference>
<evidence type="ECO:0000256" key="7">
    <source>
        <dbReference type="ARBA" id="ARBA00022898"/>
    </source>
</evidence>
<comment type="similarity">
    <text evidence="4 10">Belongs to the serine/threonine dehydratase family.</text>
</comment>
<dbReference type="InterPro" id="IPR038110">
    <property type="entry name" value="TD_ACT-like_sf"/>
</dbReference>
<dbReference type="EC" id="4.3.1.19" evidence="10"/>
<dbReference type="Pfam" id="PF00291">
    <property type="entry name" value="PALP"/>
    <property type="match status" value="1"/>
</dbReference>
<dbReference type="InterPro" id="IPR011820">
    <property type="entry name" value="IlvA"/>
</dbReference>
<keyword evidence="6 10" id="KW-0412">Isoleucine biosynthesis</keyword>